<dbReference type="Proteomes" id="UP001445076">
    <property type="component" value="Unassembled WGS sequence"/>
</dbReference>
<evidence type="ECO:0000256" key="1">
    <source>
        <dbReference type="SAM" id="SignalP"/>
    </source>
</evidence>
<proteinExistence type="predicted"/>
<gene>
    <name evidence="2" type="ORF">OTU49_013492</name>
</gene>
<feature type="non-terminal residue" evidence="2">
    <location>
        <position position="92"/>
    </location>
</feature>
<dbReference type="InterPro" id="IPR013783">
    <property type="entry name" value="Ig-like_fold"/>
</dbReference>
<evidence type="ECO:0000313" key="3">
    <source>
        <dbReference type="Proteomes" id="UP001445076"/>
    </source>
</evidence>
<dbReference type="EMBL" id="JARKIK010000688">
    <property type="protein sequence ID" value="KAK8720232.1"/>
    <property type="molecule type" value="Genomic_DNA"/>
</dbReference>
<reference evidence="2 3" key="1">
    <citation type="journal article" date="2024" name="BMC Genomics">
        <title>Genome assembly of redclaw crayfish (Cherax quadricarinatus) provides insights into its immune adaptation and hypoxia tolerance.</title>
        <authorList>
            <person name="Liu Z."/>
            <person name="Zheng J."/>
            <person name="Li H."/>
            <person name="Fang K."/>
            <person name="Wang S."/>
            <person name="He J."/>
            <person name="Zhou D."/>
            <person name="Weng S."/>
            <person name="Chi M."/>
            <person name="Gu Z."/>
            <person name="He J."/>
            <person name="Li F."/>
            <person name="Wang M."/>
        </authorList>
    </citation>
    <scope>NUCLEOTIDE SEQUENCE [LARGE SCALE GENOMIC DNA]</scope>
    <source>
        <strain evidence="2">ZL_2023a</strain>
    </source>
</reference>
<name>A0AAW0VUT0_CHEQU</name>
<feature type="signal peptide" evidence="1">
    <location>
        <begin position="1"/>
        <end position="20"/>
    </location>
</feature>
<accession>A0AAW0VUT0</accession>
<dbReference type="Gene3D" id="2.60.40.10">
    <property type="entry name" value="Immunoglobulins"/>
    <property type="match status" value="1"/>
</dbReference>
<feature type="chain" id="PRO_5043732425" evidence="1">
    <location>
        <begin position="21"/>
        <end position="92"/>
    </location>
</feature>
<sequence length="92" mass="10209">MRVDLPRPSLLLLCLHLVYSLEIKKIQAVEGGVASLPCDFQHPADDAVFLILWFNGNLTTPIYNYDLRPGAGGSHWVDETVLGARAHLNVRV</sequence>
<organism evidence="2 3">
    <name type="scientific">Cherax quadricarinatus</name>
    <name type="common">Australian red claw crayfish</name>
    <dbReference type="NCBI Taxonomy" id="27406"/>
    <lineage>
        <taxon>Eukaryota</taxon>
        <taxon>Metazoa</taxon>
        <taxon>Ecdysozoa</taxon>
        <taxon>Arthropoda</taxon>
        <taxon>Crustacea</taxon>
        <taxon>Multicrustacea</taxon>
        <taxon>Malacostraca</taxon>
        <taxon>Eumalacostraca</taxon>
        <taxon>Eucarida</taxon>
        <taxon>Decapoda</taxon>
        <taxon>Pleocyemata</taxon>
        <taxon>Astacidea</taxon>
        <taxon>Parastacoidea</taxon>
        <taxon>Parastacidae</taxon>
        <taxon>Cherax</taxon>
    </lineage>
</organism>
<comment type="caution">
    <text evidence="2">The sequence shown here is derived from an EMBL/GenBank/DDBJ whole genome shotgun (WGS) entry which is preliminary data.</text>
</comment>
<evidence type="ECO:0000313" key="2">
    <source>
        <dbReference type="EMBL" id="KAK8720232.1"/>
    </source>
</evidence>
<keyword evidence="1" id="KW-0732">Signal</keyword>
<protein>
    <submittedName>
        <fullName evidence="2">Uncharacterized protein</fullName>
    </submittedName>
</protein>
<keyword evidence="3" id="KW-1185">Reference proteome</keyword>
<dbReference type="AlphaFoldDB" id="A0AAW0VUT0"/>